<dbReference type="EMBL" id="BSYO01000003">
    <property type="protein sequence ID" value="GMH02135.1"/>
    <property type="molecule type" value="Genomic_DNA"/>
</dbReference>
<comment type="caution">
    <text evidence="1">The sequence shown here is derived from an EMBL/GenBank/DDBJ whole genome shotgun (WGS) entry which is preliminary data.</text>
</comment>
<reference evidence="1" key="1">
    <citation type="submission" date="2023-05" db="EMBL/GenBank/DDBJ databases">
        <title>Nepenthes gracilis genome sequencing.</title>
        <authorList>
            <person name="Fukushima K."/>
        </authorList>
    </citation>
    <scope>NUCLEOTIDE SEQUENCE</scope>
    <source>
        <strain evidence="1">SING2019-196</strain>
    </source>
</reference>
<gene>
    <name evidence="1" type="ORF">Nepgr_003974</name>
</gene>
<accession>A0AAD3S0I8</accession>
<evidence type="ECO:0000313" key="2">
    <source>
        <dbReference type="Proteomes" id="UP001279734"/>
    </source>
</evidence>
<protein>
    <submittedName>
        <fullName evidence="1">Uncharacterized protein</fullName>
    </submittedName>
</protein>
<evidence type="ECO:0000313" key="1">
    <source>
        <dbReference type="EMBL" id="GMH02135.1"/>
    </source>
</evidence>
<dbReference type="Proteomes" id="UP001279734">
    <property type="component" value="Unassembled WGS sequence"/>
</dbReference>
<dbReference type="AlphaFoldDB" id="A0AAD3S0I8"/>
<keyword evidence="2" id="KW-1185">Reference proteome</keyword>
<organism evidence="1 2">
    <name type="scientific">Nepenthes gracilis</name>
    <name type="common">Slender pitcher plant</name>
    <dbReference type="NCBI Taxonomy" id="150966"/>
    <lineage>
        <taxon>Eukaryota</taxon>
        <taxon>Viridiplantae</taxon>
        <taxon>Streptophyta</taxon>
        <taxon>Embryophyta</taxon>
        <taxon>Tracheophyta</taxon>
        <taxon>Spermatophyta</taxon>
        <taxon>Magnoliopsida</taxon>
        <taxon>eudicotyledons</taxon>
        <taxon>Gunneridae</taxon>
        <taxon>Pentapetalae</taxon>
        <taxon>Caryophyllales</taxon>
        <taxon>Nepenthaceae</taxon>
        <taxon>Nepenthes</taxon>
    </lineage>
</organism>
<name>A0AAD3S0I8_NEPGR</name>
<sequence length="87" mass="10220">MHSKEYSGDITSFRFSSIHALAGSRETVQHYFSCNRTVEAPANAAIHQHMRRGELTEVFEAQHKAIQIIEMTRWKDRIPFQQDFKRI</sequence>
<proteinExistence type="predicted"/>